<gene>
    <name evidence="4" type="primary">LOC130511730</name>
</gene>
<dbReference type="PROSITE" id="PS00141">
    <property type="entry name" value="ASP_PROTEASE"/>
    <property type="match status" value="1"/>
</dbReference>
<dbReference type="RefSeq" id="XP_056865201.1">
    <property type="nucleotide sequence ID" value="XM_057009221.1"/>
</dbReference>
<feature type="domain" description="Retrotransposon gag" evidence="2">
    <location>
        <begin position="160"/>
        <end position="250"/>
    </location>
</feature>
<feature type="compositionally biased region" description="Basic and acidic residues" evidence="1">
    <location>
        <begin position="291"/>
        <end position="306"/>
    </location>
</feature>
<feature type="region of interest" description="Disordered" evidence="1">
    <location>
        <begin position="828"/>
        <end position="873"/>
    </location>
</feature>
<dbReference type="OrthoDB" id="1110491at2759"/>
<feature type="compositionally biased region" description="Low complexity" evidence="1">
    <location>
        <begin position="383"/>
        <end position="394"/>
    </location>
</feature>
<reference evidence="4" key="2">
    <citation type="submission" date="2025-08" db="UniProtKB">
        <authorList>
            <consortium name="RefSeq"/>
        </authorList>
    </citation>
    <scope>IDENTIFICATION</scope>
    <source>
        <tissue evidence="4">Leaf</tissue>
    </source>
</reference>
<feature type="region of interest" description="Disordered" evidence="1">
    <location>
        <begin position="285"/>
        <end position="306"/>
    </location>
</feature>
<dbReference type="GO" id="GO:0006508">
    <property type="term" value="P:proteolysis"/>
    <property type="evidence" value="ECO:0007669"/>
    <property type="project" value="InterPro"/>
</dbReference>
<dbReference type="Proteomes" id="UP000504610">
    <property type="component" value="Chromosome 4"/>
</dbReference>
<accession>A0A9W3DMX7</accession>
<dbReference type="PANTHER" id="PTHR33223:SF11">
    <property type="entry name" value="ELEMENT PROTEIN, PUTATIVE-RELATED"/>
    <property type="match status" value="1"/>
</dbReference>
<dbReference type="GeneID" id="130511730"/>
<sequence>MNLRSRGTTNLTPLVSDIRALERENTRRRREEEQQAHFNRLGFDMAHHQNPNQDREIPLEAAQEGYGQGAANLRPQHPQRQARAIGTYDRPHIHGHMLGIRAPAVENNNFEIKSGLLNTIENNKYHGLATEDPFDHLDKFDSYCGLSKTNGVSEDALKLRLFPFSLGDKARQWEKSLPSDSITTWDECKEAFLDKFFSISRTAKIRNEISGFQQRNLESFSEAWERFKGYQAHCPHHGFSKESLLSTFYRRAIPQCRNRLDTASNGFFFGRNEVDAEELIENMAKSDSVYSEDHDRVNRSDDQQTKKELKSLEEKLDLLLANKAKLDQMKSVGEQQQKQVAEIKKIDGLEGHEEVCFINNNGTWYRKEPNFQYQNNYQQKPLYNNQQGGYQSNQPTQARGSSSQAQVPSSTTESMFKQILEAQGKFAKDIGDEFKAVHAKIDGTYSDLNNKYMQLASHVKALESQVASLPSTSKQPMGTLPGKAEANPREHCNVLLSSDTSQVANYKREVDEIERLVFGTEIEQVEHVVVATAESKIVQEADRIVAAKVEQSREHKAEKPVERRSDQRLNVVKQEDTEVELSPYDKLLFPERFLTKAQKKVVSKFRKDLSDIGVRLPEIHNMQAAHVQMMLIKDILDHQAEVAELLDISTLKLDPPIPPKSLPKLGHQGMFTLPCSLGKLNFDDALVDSGASVNVISLEVMKSLGIEHMLQDTSTLQFGDSSSTTPIGIIKDFPLKLGACTIPIDLTVLKMETGKIVPLILGTPFLTTVGACIDFANNKVTLLNVNKAVSYPLQSPKLKPEYCGTITCGVSSIEKTKAELSGIENEVLGEESPKEKCDEHLESAPKEEVSEATKASHNKKKIVKESHPPPLEKTLHTLTLHPMKLKDGAIEYKIKCKGRSKPFSSARAIITPQLQNDPIKLQELLSQVLTITLEGGKDPPSH</sequence>
<protein>
    <submittedName>
        <fullName evidence="4">Uncharacterized protein LOC130511730</fullName>
    </submittedName>
</protein>
<organism evidence="3 4">
    <name type="scientific">Raphanus sativus</name>
    <name type="common">Radish</name>
    <name type="synonym">Raphanus raphanistrum var. sativus</name>
    <dbReference type="NCBI Taxonomy" id="3726"/>
    <lineage>
        <taxon>Eukaryota</taxon>
        <taxon>Viridiplantae</taxon>
        <taxon>Streptophyta</taxon>
        <taxon>Embryophyta</taxon>
        <taxon>Tracheophyta</taxon>
        <taxon>Spermatophyta</taxon>
        <taxon>Magnoliopsida</taxon>
        <taxon>eudicotyledons</taxon>
        <taxon>Gunneridae</taxon>
        <taxon>Pentapetalae</taxon>
        <taxon>rosids</taxon>
        <taxon>malvids</taxon>
        <taxon>Brassicales</taxon>
        <taxon>Brassicaceae</taxon>
        <taxon>Brassiceae</taxon>
        <taxon>Raphanus</taxon>
    </lineage>
</organism>
<evidence type="ECO:0000313" key="3">
    <source>
        <dbReference type="Proteomes" id="UP000504610"/>
    </source>
</evidence>
<dbReference type="InterPro" id="IPR005162">
    <property type="entry name" value="Retrotrans_gag_dom"/>
</dbReference>
<dbReference type="KEGG" id="rsz:130511730"/>
<evidence type="ECO:0000256" key="1">
    <source>
        <dbReference type="SAM" id="MobiDB-lite"/>
    </source>
</evidence>
<feature type="region of interest" description="Disordered" evidence="1">
    <location>
        <begin position="381"/>
        <end position="413"/>
    </location>
</feature>
<dbReference type="Pfam" id="PF03732">
    <property type="entry name" value="Retrotrans_gag"/>
    <property type="match status" value="1"/>
</dbReference>
<keyword evidence="3" id="KW-1185">Reference proteome</keyword>
<feature type="compositionally biased region" description="Basic and acidic residues" evidence="1">
    <location>
        <begin position="831"/>
        <end position="851"/>
    </location>
</feature>
<proteinExistence type="predicted"/>
<dbReference type="SUPFAM" id="SSF50630">
    <property type="entry name" value="Acid proteases"/>
    <property type="match status" value="1"/>
</dbReference>
<evidence type="ECO:0000313" key="4">
    <source>
        <dbReference type="RefSeq" id="XP_056865201.1"/>
    </source>
</evidence>
<dbReference type="InterPro" id="IPR021109">
    <property type="entry name" value="Peptidase_aspartic_dom_sf"/>
</dbReference>
<dbReference type="PANTHER" id="PTHR33223">
    <property type="entry name" value="CCHC-TYPE DOMAIN-CONTAINING PROTEIN"/>
    <property type="match status" value="1"/>
</dbReference>
<dbReference type="Gene3D" id="2.40.70.10">
    <property type="entry name" value="Acid Proteases"/>
    <property type="match status" value="1"/>
</dbReference>
<dbReference type="CDD" id="cd00303">
    <property type="entry name" value="retropepsin_like"/>
    <property type="match status" value="1"/>
</dbReference>
<evidence type="ECO:0000259" key="2">
    <source>
        <dbReference type="Pfam" id="PF03732"/>
    </source>
</evidence>
<dbReference type="InterPro" id="IPR001969">
    <property type="entry name" value="Aspartic_peptidase_AS"/>
</dbReference>
<name>A0A9W3DMX7_RAPSA</name>
<reference evidence="3" key="1">
    <citation type="journal article" date="2019" name="Database">
        <title>The radish genome database (RadishGD): an integrated information resource for radish genomics.</title>
        <authorList>
            <person name="Yu H.J."/>
            <person name="Baek S."/>
            <person name="Lee Y.J."/>
            <person name="Cho A."/>
            <person name="Mun J.H."/>
        </authorList>
    </citation>
    <scope>NUCLEOTIDE SEQUENCE [LARGE SCALE GENOMIC DNA]</scope>
    <source>
        <strain evidence="3">cv. WK10039</strain>
    </source>
</reference>
<feature type="compositionally biased region" description="Polar residues" evidence="1">
    <location>
        <begin position="395"/>
        <end position="413"/>
    </location>
</feature>
<dbReference type="AlphaFoldDB" id="A0A9W3DMX7"/>
<dbReference type="GO" id="GO:0004190">
    <property type="term" value="F:aspartic-type endopeptidase activity"/>
    <property type="evidence" value="ECO:0007669"/>
    <property type="project" value="InterPro"/>
</dbReference>